<evidence type="ECO:0000313" key="8">
    <source>
        <dbReference type="EMBL" id="KAK7253252.1"/>
    </source>
</evidence>
<dbReference type="PANTHER" id="PTHR11102:SF160">
    <property type="entry name" value="ERAD-ASSOCIATED E3 UBIQUITIN-PROTEIN LIGASE COMPONENT HRD3"/>
    <property type="match status" value="1"/>
</dbReference>
<feature type="compositionally biased region" description="Basic residues" evidence="6">
    <location>
        <begin position="1"/>
        <end position="10"/>
    </location>
</feature>
<dbReference type="PROSITE" id="PS01360">
    <property type="entry name" value="ZF_MYND_1"/>
    <property type="match status" value="1"/>
</dbReference>
<dbReference type="PROSITE" id="PS50865">
    <property type="entry name" value="ZF_MYND_2"/>
    <property type="match status" value="1"/>
</dbReference>
<dbReference type="InterPro" id="IPR011990">
    <property type="entry name" value="TPR-like_helical_dom_sf"/>
</dbReference>
<dbReference type="SMART" id="SM00671">
    <property type="entry name" value="SEL1"/>
    <property type="match status" value="3"/>
</dbReference>
<reference evidence="8 9" key="1">
    <citation type="submission" date="2024-03" db="EMBL/GenBank/DDBJ databases">
        <title>Aureococcus anophagefferens CCMP1851 and Kratosvirus quantuckense: Draft genome of a second virus-susceptible host strain in the model system.</title>
        <authorList>
            <person name="Chase E."/>
            <person name="Truchon A.R."/>
            <person name="Schepens W."/>
            <person name="Wilhelm S.W."/>
        </authorList>
    </citation>
    <scope>NUCLEOTIDE SEQUENCE [LARGE SCALE GENOMIC DNA]</scope>
    <source>
        <strain evidence="8 9">CCMP1851</strain>
    </source>
</reference>
<dbReference type="InterPro" id="IPR050767">
    <property type="entry name" value="Sel1_AlgK"/>
</dbReference>
<keyword evidence="1" id="KW-0479">Metal-binding</keyword>
<dbReference type="SUPFAM" id="SSF144232">
    <property type="entry name" value="HIT/MYND zinc finger-like"/>
    <property type="match status" value="1"/>
</dbReference>
<keyword evidence="2 5" id="KW-0863">Zinc-finger</keyword>
<dbReference type="PANTHER" id="PTHR11102">
    <property type="entry name" value="SEL-1-LIKE PROTEIN"/>
    <property type="match status" value="1"/>
</dbReference>
<keyword evidence="3" id="KW-0862">Zinc</keyword>
<evidence type="ECO:0000256" key="1">
    <source>
        <dbReference type="ARBA" id="ARBA00022723"/>
    </source>
</evidence>
<comment type="caution">
    <text evidence="8">The sequence shown here is derived from an EMBL/GenBank/DDBJ whole genome shotgun (WGS) entry which is preliminary data.</text>
</comment>
<dbReference type="InterPro" id="IPR006597">
    <property type="entry name" value="Sel1-like"/>
</dbReference>
<feature type="region of interest" description="Disordered" evidence="6">
    <location>
        <begin position="1"/>
        <end position="41"/>
    </location>
</feature>
<dbReference type="InterPro" id="IPR002893">
    <property type="entry name" value="Znf_MYND"/>
</dbReference>
<dbReference type="Gene3D" id="1.25.40.10">
    <property type="entry name" value="Tetratricopeptide repeat domain"/>
    <property type="match status" value="2"/>
</dbReference>
<evidence type="ECO:0000313" key="9">
    <source>
        <dbReference type="Proteomes" id="UP001363151"/>
    </source>
</evidence>
<dbReference type="Gene3D" id="6.10.140.2220">
    <property type="match status" value="1"/>
</dbReference>
<accession>A0ABR1GBR1</accession>
<evidence type="ECO:0000259" key="7">
    <source>
        <dbReference type="PROSITE" id="PS50865"/>
    </source>
</evidence>
<gene>
    <name evidence="8" type="ORF">SO694_00001177</name>
</gene>
<dbReference type="EMBL" id="JBBJCI010000035">
    <property type="protein sequence ID" value="KAK7253252.1"/>
    <property type="molecule type" value="Genomic_DNA"/>
</dbReference>
<evidence type="ECO:0000256" key="2">
    <source>
        <dbReference type="ARBA" id="ARBA00022771"/>
    </source>
</evidence>
<dbReference type="Proteomes" id="UP001363151">
    <property type="component" value="Unassembled WGS sequence"/>
</dbReference>
<evidence type="ECO:0000256" key="3">
    <source>
        <dbReference type="ARBA" id="ARBA00022833"/>
    </source>
</evidence>
<dbReference type="SUPFAM" id="SSF81901">
    <property type="entry name" value="HCP-like"/>
    <property type="match status" value="1"/>
</dbReference>
<name>A0ABR1GBR1_AURAN</name>
<dbReference type="Pfam" id="PF01753">
    <property type="entry name" value="zf-MYND"/>
    <property type="match status" value="1"/>
</dbReference>
<sequence length="661" mass="71185">MGKKGKKSRKPASAATAPPTPDWSVDTPSAPEITDDALRQDAEPYMNAARPLEVGPDGRSFVGHRMSEALGPVAQRAFAGEAEAQFQFGEAYMRSPSAVDRLHLVGQAAHEPNEPEASRLFAQAAAQGHAGAQYALGRLCEERGADAEAARWFERAADGGHEIAREWRARRATRVCANCGAYDKSNKQCAGCLTVAFCGAECQRDFWPRHKATCKALRAAKAEAARAERAAADADAAVLESGADTISDTSVFCRITPNKVSDDAHSRFQYQKMLGDRHFKDGDLAGALAHYSNAVGVWDGEVAEAHRSANKSVMAACLSNRSLVQHKKADHEAALADAERALDRRQLPAGGAGGAFVAAEKRAKAERPRVAALGGAADRDDDAFADLTDGRDPLDVAIGKLAKSHRTTFGAPYDFVVDMLKSVDDRALARAVKVIALEGQLLRRAVKCRQKGDQQTSVACELCVAAADLRLARHGRAPHVVLNDWYDAGRCYKNAKEILYDILNRADTMDRSLALRAYELGCGEPQLDPHGDFHFNVGLHCRNHDRWTDAAALWGISCDRGNGDAMGELSRLLLVGAPGVPADRPRCLDLFRRAEATVGRPTGSPCCDYRIKQMRHFLSVVRQLDARGGSLAVLAGFYGNGRDASLYSSAAAAAREVRSGS</sequence>
<comment type="similarity">
    <text evidence="4">Belongs to the sel-1 family.</text>
</comment>
<feature type="domain" description="MYND-type" evidence="7">
    <location>
        <begin position="176"/>
        <end position="214"/>
    </location>
</feature>
<keyword evidence="9" id="KW-1185">Reference proteome</keyword>
<evidence type="ECO:0000256" key="5">
    <source>
        <dbReference type="PROSITE-ProRule" id="PRU00134"/>
    </source>
</evidence>
<protein>
    <submittedName>
        <fullName evidence="8">Sulfotransferase</fullName>
    </submittedName>
</protein>
<evidence type="ECO:0000256" key="6">
    <source>
        <dbReference type="SAM" id="MobiDB-lite"/>
    </source>
</evidence>
<organism evidence="8 9">
    <name type="scientific">Aureococcus anophagefferens</name>
    <name type="common">Harmful bloom alga</name>
    <dbReference type="NCBI Taxonomy" id="44056"/>
    <lineage>
        <taxon>Eukaryota</taxon>
        <taxon>Sar</taxon>
        <taxon>Stramenopiles</taxon>
        <taxon>Ochrophyta</taxon>
        <taxon>Pelagophyceae</taxon>
        <taxon>Pelagomonadales</taxon>
        <taxon>Pelagomonadaceae</taxon>
        <taxon>Aureococcus</taxon>
    </lineage>
</organism>
<evidence type="ECO:0000256" key="4">
    <source>
        <dbReference type="ARBA" id="ARBA00038101"/>
    </source>
</evidence>
<proteinExistence type="inferred from homology"/>